<comment type="caution">
    <text evidence="1">The sequence shown here is derived from an EMBL/GenBank/DDBJ whole genome shotgun (WGS) entry which is preliminary data.</text>
</comment>
<evidence type="ECO:0000313" key="2">
    <source>
        <dbReference type="Proteomes" id="UP001141629"/>
    </source>
</evidence>
<dbReference type="Proteomes" id="UP001141629">
    <property type="component" value="Unassembled WGS sequence"/>
</dbReference>
<feature type="non-terminal residue" evidence="1">
    <location>
        <position position="1"/>
    </location>
</feature>
<gene>
    <name evidence="1" type="ORF">H7K45_23240</name>
</gene>
<proteinExistence type="predicted"/>
<organism evidence="1 2">
    <name type="scientific">Mycobacterium yunnanensis</name>
    <dbReference type="NCBI Taxonomy" id="368477"/>
    <lineage>
        <taxon>Bacteria</taxon>
        <taxon>Bacillati</taxon>
        <taxon>Actinomycetota</taxon>
        <taxon>Actinomycetes</taxon>
        <taxon>Mycobacteriales</taxon>
        <taxon>Mycobacteriaceae</taxon>
        <taxon>Mycobacterium</taxon>
    </lineage>
</organism>
<sequence length="58" mass="6386">VVEPADALKGLLDNAYRADDADLARDQTLFALLMGLRESSIAEVYVRGRKLTPLARVQ</sequence>
<reference evidence="1" key="2">
    <citation type="journal article" date="2022" name="BMC Genomics">
        <title>Comparative genome analysis of mycobacteria focusing on tRNA and non-coding RNA.</title>
        <authorList>
            <person name="Behra P.R.K."/>
            <person name="Pettersson B.M.F."/>
            <person name="Ramesh M."/>
            <person name="Das S."/>
            <person name="Dasgupta S."/>
            <person name="Kirsebom L.A."/>
        </authorList>
    </citation>
    <scope>NUCLEOTIDE SEQUENCE</scope>
    <source>
        <strain evidence="1">DSM 44838</strain>
    </source>
</reference>
<protein>
    <submittedName>
        <fullName evidence="1">Uncharacterized protein</fullName>
    </submittedName>
</protein>
<dbReference type="AlphaFoldDB" id="A0A9X2Z787"/>
<keyword evidence="2" id="KW-1185">Reference proteome</keyword>
<reference evidence="1" key="1">
    <citation type="submission" date="2020-07" db="EMBL/GenBank/DDBJ databases">
        <authorList>
            <person name="Pettersson B.M.F."/>
            <person name="Behra P.R.K."/>
            <person name="Ramesh M."/>
            <person name="Das S."/>
            <person name="Dasgupta S."/>
            <person name="Kirsebom L.A."/>
        </authorList>
    </citation>
    <scope>NUCLEOTIDE SEQUENCE</scope>
    <source>
        <strain evidence="1">DSM 44838</strain>
    </source>
</reference>
<dbReference type="EMBL" id="JACKVK010000012">
    <property type="protein sequence ID" value="MCV7423474.1"/>
    <property type="molecule type" value="Genomic_DNA"/>
</dbReference>
<accession>A0A9X2Z787</accession>
<evidence type="ECO:0000313" key="1">
    <source>
        <dbReference type="EMBL" id="MCV7423474.1"/>
    </source>
</evidence>
<name>A0A9X2Z787_9MYCO</name>